<gene>
    <name evidence="2" type="ORF">SCLTRI_LOCUS118</name>
</gene>
<dbReference type="AlphaFoldDB" id="A0A8H2ZIX6"/>
<evidence type="ECO:0000256" key="1">
    <source>
        <dbReference type="SAM" id="MobiDB-lite"/>
    </source>
</evidence>
<reference evidence="2" key="1">
    <citation type="submission" date="2020-10" db="EMBL/GenBank/DDBJ databases">
        <authorList>
            <person name="Kusch S."/>
        </authorList>
    </citation>
    <scope>NUCLEOTIDE SEQUENCE</scope>
    <source>
        <strain evidence="2">SwB9</strain>
    </source>
</reference>
<name>A0A8H2ZIX6_9HELO</name>
<dbReference type="OrthoDB" id="512667at2759"/>
<comment type="caution">
    <text evidence="2">The sequence shown here is derived from an EMBL/GenBank/DDBJ whole genome shotgun (WGS) entry which is preliminary data.</text>
</comment>
<accession>A0A8H2ZIX6</accession>
<proteinExistence type="predicted"/>
<dbReference type="Proteomes" id="UP000624404">
    <property type="component" value="Unassembled WGS sequence"/>
</dbReference>
<feature type="compositionally biased region" description="Polar residues" evidence="1">
    <location>
        <begin position="40"/>
        <end position="50"/>
    </location>
</feature>
<feature type="compositionally biased region" description="Pro residues" evidence="1">
    <location>
        <begin position="56"/>
        <end position="67"/>
    </location>
</feature>
<protein>
    <submittedName>
        <fullName evidence="2">4c440cf2-cc71-4744-b5e8-3a3e5a93db7a-CDS</fullName>
    </submittedName>
</protein>
<evidence type="ECO:0000313" key="2">
    <source>
        <dbReference type="EMBL" id="CAD6439245.1"/>
    </source>
</evidence>
<evidence type="ECO:0000313" key="3">
    <source>
        <dbReference type="Proteomes" id="UP000624404"/>
    </source>
</evidence>
<sequence length="106" mass="11852">MSLKVSSFSAFRALSLSRHTTCKAAPRICAPKPTQILFPSHSTQPTTRTYATKPLTSPPLPRPPRPAPPTLLRLNIHLYTLLSPQYAPHIKARLSFRFRAHNLSLV</sequence>
<organism evidence="2 3">
    <name type="scientific">Sclerotinia trifoliorum</name>
    <dbReference type="NCBI Taxonomy" id="28548"/>
    <lineage>
        <taxon>Eukaryota</taxon>
        <taxon>Fungi</taxon>
        <taxon>Dikarya</taxon>
        <taxon>Ascomycota</taxon>
        <taxon>Pezizomycotina</taxon>
        <taxon>Leotiomycetes</taxon>
        <taxon>Helotiales</taxon>
        <taxon>Sclerotiniaceae</taxon>
        <taxon>Sclerotinia</taxon>
    </lineage>
</organism>
<dbReference type="EMBL" id="CAJHIA010000002">
    <property type="protein sequence ID" value="CAD6439245.1"/>
    <property type="molecule type" value="Genomic_DNA"/>
</dbReference>
<keyword evidence="3" id="KW-1185">Reference proteome</keyword>
<feature type="region of interest" description="Disordered" evidence="1">
    <location>
        <begin position="36"/>
        <end position="67"/>
    </location>
</feature>